<dbReference type="EMBL" id="BALE01000034">
    <property type="protein sequence ID" value="GAN54956.1"/>
    <property type="molecule type" value="Genomic_DNA"/>
</dbReference>
<dbReference type="Proteomes" id="UP000032679">
    <property type="component" value="Unassembled WGS sequence"/>
</dbReference>
<evidence type="ECO:0000313" key="2">
    <source>
        <dbReference type="Proteomes" id="UP000032679"/>
    </source>
</evidence>
<proteinExistence type="predicted"/>
<sequence>MKAPLAIVTMVYNEPEFLPVWCRHYARQAGPANCYVVDHGSSDGSVDRIGEVNRIRLPRSPQDDERRAQAISSICTGLLSYYDAVIYVDVDEILVADPALYPSLRDFAAQTQGDAVVATGLDVIHAIETEAPIDWSRPVSTQRRWLRFSSAMCKPALIRRPVAWAPGFHSVNIPSVFGSPLFLFHLRYADLDSGLVRLGRTRRQAWSSEYLGQHQRMGDQNWASMLSGMAHLPQINDTSLAESDPQLADWRDRVRASMVGREHERYTLDLHVSGDALWRLPDRFVNTF</sequence>
<keyword evidence="2" id="KW-1185">Reference proteome</keyword>
<dbReference type="CDD" id="cd00761">
    <property type="entry name" value="Glyco_tranf_GTA_type"/>
    <property type="match status" value="1"/>
</dbReference>
<dbReference type="AlphaFoldDB" id="A0A0D6MND7"/>
<dbReference type="STRING" id="1231623.Tasa_034_040"/>
<protein>
    <recommendedName>
        <fullName evidence="3">Glycosyl transferase family 2</fullName>
    </recommendedName>
</protein>
<dbReference type="Gene3D" id="3.90.550.10">
    <property type="entry name" value="Spore Coat Polysaccharide Biosynthesis Protein SpsA, Chain A"/>
    <property type="match status" value="1"/>
</dbReference>
<accession>A0A0D6MND7</accession>
<organism evidence="1 2">
    <name type="scientific">Tanticharoenia sakaeratensis NBRC 103193</name>
    <dbReference type="NCBI Taxonomy" id="1231623"/>
    <lineage>
        <taxon>Bacteria</taxon>
        <taxon>Pseudomonadati</taxon>
        <taxon>Pseudomonadota</taxon>
        <taxon>Alphaproteobacteria</taxon>
        <taxon>Acetobacterales</taxon>
        <taxon>Acetobacteraceae</taxon>
        <taxon>Tanticharoenia</taxon>
    </lineage>
</organism>
<evidence type="ECO:0000313" key="1">
    <source>
        <dbReference type="EMBL" id="GAN54956.1"/>
    </source>
</evidence>
<gene>
    <name evidence="1" type="ORF">Tasa_034_040</name>
</gene>
<dbReference type="Pfam" id="PF13704">
    <property type="entry name" value="Glyco_tranf_2_4"/>
    <property type="match status" value="1"/>
</dbReference>
<name>A0A0D6MND7_9PROT</name>
<evidence type="ECO:0008006" key="3">
    <source>
        <dbReference type="Google" id="ProtNLM"/>
    </source>
</evidence>
<dbReference type="InterPro" id="IPR029044">
    <property type="entry name" value="Nucleotide-diphossugar_trans"/>
</dbReference>
<comment type="caution">
    <text evidence="1">The sequence shown here is derived from an EMBL/GenBank/DDBJ whole genome shotgun (WGS) entry which is preliminary data.</text>
</comment>
<reference evidence="1 2" key="1">
    <citation type="submission" date="2012-10" db="EMBL/GenBank/DDBJ databases">
        <title>Genome sequencing of Tanticharoenia sakaeratensis NBRC 103193.</title>
        <authorList>
            <person name="Azuma Y."/>
            <person name="Hadano H."/>
            <person name="Hirakawa H."/>
            <person name="Matsushita K."/>
        </authorList>
    </citation>
    <scope>NUCLEOTIDE SEQUENCE [LARGE SCALE GENOMIC DNA]</scope>
    <source>
        <strain evidence="1 2">NBRC 103193</strain>
    </source>
</reference>
<dbReference type="OrthoDB" id="835336at2"/>
<dbReference type="SUPFAM" id="SSF53448">
    <property type="entry name" value="Nucleotide-diphospho-sugar transferases"/>
    <property type="match status" value="1"/>
</dbReference>
<dbReference type="RefSeq" id="WP_048849696.1">
    <property type="nucleotide sequence ID" value="NZ_BALE01000034.1"/>
</dbReference>